<feature type="compositionally biased region" description="Polar residues" evidence="1">
    <location>
        <begin position="98"/>
        <end position="108"/>
    </location>
</feature>
<feature type="region of interest" description="Disordered" evidence="1">
    <location>
        <begin position="329"/>
        <end position="374"/>
    </location>
</feature>
<proteinExistence type="predicted"/>
<accession>B7FRJ4</accession>
<dbReference type="RefSeq" id="XP_002176556.1">
    <property type="nucleotide sequence ID" value="XM_002176520.1"/>
</dbReference>
<evidence type="ECO:0000256" key="1">
    <source>
        <dbReference type="SAM" id="MobiDB-lite"/>
    </source>
</evidence>
<feature type="compositionally biased region" description="Polar residues" evidence="1">
    <location>
        <begin position="723"/>
        <end position="733"/>
    </location>
</feature>
<reference evidence="3 4" key="1">
    <citation type="journal article" date="2008" name="Nature">
        <title>The Phaeodactylum genome reveals the evolutionary history of diatom genomes.</title>
        <authorList>
            <person name="Bowler C."/>
            <person name="Allen A.E."/>
            <person name="Badger J.H."/>
            <person name="Grimwood J."/>
            <person name="Jabbari K."/>
            <person name="Kuo A."/>
            <person name="Maheswari U."/>
            <person name="Martens C."/>
            <person name="Maumus F."/>
            <person name="Otillar R.P."/>
            <person name="Rayko E."/>
            <person name="Salamov A."/>
            <person name="Vandepoele K."/>
            <person name="Beszteri B."/>
            <person name="Gruber A."/>
            <person name="Heijde M."/>
            <person name="Katinka M."/>
            <person name="Mock T."/>
            <person name="Valentin K."/>
            <person name="Verret F."/>
            <person name="Berges J.A."/>
            <person name="Brownlee C."/>
            <person name="Cadoret J.P."/>
            <person name="Chiovitti A."/>
            <person name="Choi C.J."/>
            <person name="Coesel S."/>
            <person name="De Martino A."/>
            <person name="Detter J.C."/>
            <person name="Durkin C."/>
            <person name="Falciatore A."/>
            <person name="Fournet J."/>
            <person name="Haruta M."/>
            <person name="Huysman M.J."/>
            <person name="Jenkins B.D."/>
            <person name="Jiroutova K."/>
            <person name="Jorgensen R.E."/>
            <person name="Joubert Y."/>
            <person name="Kaplan A."/>
            <person name="Kroger N."/>
            <person name="Kroth P.G."/>
            <person name="La Roche J."/>
            <person name="Lindquist E."/>
            <person name="Lommer M."/>
            <person name="Martin-Jezequel V."/>
            <person name="Lopez P.J."/>
            <person name="Lucas S."/>
            <person name="Mangogna M."/>
            <person name="McGinnis K."/>
            <person name="Medlin L.K."/>
            <person name="Montsant A."/>
            <person name="Oudot-Le Secq M.P."/>
            <person name="Napoli C."/>
            <person name="Obornik M."/>
            <person name="Parker M.S."/>
            <person name="Petit J.L."/>
            <person name="Porcel B.M."/>
            <person name="Poulsen N."/>
            <person name="Robison M."/>
            <person name="Rychlewski L."/>
            <person name="Rynearson T.A."/>
            <person name="Schmutz J."/>
            <person name="Shapiro H."/>
            <person name="Siaut M."/>
            <person name="Stanley M."/>
            <person name="Sussman M.R."/>
            <person name="Taylor A.R."/>
            <person name="Vardi A."/>
            <person name="von Dassow P."/>
            <person name="Vyverman W."/>
            <person name="Willis A."/>
            <person name="Wyrwicz L.S."/>
            <person name="Rokhsar D.S."/>
            <person name="Weissenbach J."/>
            <person name="Armbrust E.V."/>
            <person name="Green B.R."/>
            <person name="Van de Peer Y."/>
            <person name="Grigoriev I.V."/>
        </authorList>
    </citation>
    <scope>NUCLEOTIDE SEQUENCE [LARGE SCALE GENOMIC DNA]</scope>
    <source>
        <strain evidence="3 4">CCAP 1055/1</strain>
    </source>
</reference>
<dbReference type="eggNOG" id="ENOG502SI2H">
    <property type="taxonomic scope" value="Eukaryota"/>
</dbReference>
<feature type="compositionally biased region" description="Basic and acidic residues" evidence="1">
    <location>
        <begin position="481"/>
        <end position="492"/>
    </location>
</feature>
<keyword evidence="2" id="KW-0472">Membrane</keyword>
<feature type="compositionally biased region" description="Basic and acidic residues" evidence="1">
    <location>
        <begin position="188"/>
        <end position="202"/>
    </location>
</feature>
<evidence type="ECO:0000313" key="3">
    <source>
        <dbReference type="EMBL" id="EEC51019.1"/>
    </source>
</evidence>
<dbReference type="HOGENOM" id="CLU_255759_0_0_1"/>
<dbReference type="InterPro" id="IPR038665">
    <property type="entry name" value="Voltage-dep_anion_channel_sf"/>
</dbReference>
<dbReference type="OrthoDB" id="48031at2759"/>
<keyword evidence="4" id="KW-1185">Reference proteome</keyword>
<feature type="compositionally biased region" description="Low complexity" evidence="1">
    <location>
        <begin position="703"/>
        <end position="714"/>
    </location>
</feature>
<dbReference type="Proteomes" id="UP000000759">
    <property type="component" value="Chromosome 1"/>
</dbReference>
<feature type="region of interest" description="Disordered" evidence="1">
    <location>
        <begin position="264"/>
        <end position="294"/>
    </location>
</feature>
<dbReference type="PaxDb" id="2850-Phatr42513"/>
<feature type="compositionally biased region" description="Low complexity" evidence="1">
    <location>
        <begin position="521"/>
        <end position="530"/>
    </location>
</feature>
<feature type="region of interest" description="Disordered" evidence="1">
    <location>
        <begin position="1"/>
        <end position="251"/>
    </location>
</feature>
<feature type="transmembrane region" description="Helical" evidence="2">
    <location>
        <begin position="1049"/>
        <end position="1067"/>
    </location>
</feature>
<feature type="region of interest" description="Disordered" evidence="1">
    <location>
        <begin position="444"/>
        <end position="534"/>
    </location>
</feature>
<feature type="transmembrane region" description="Helical" evidence="2">
    <location>
        <begin position="1079"/>
        <end position="1099"/>
    </location>
</feature>
<feature type="compositionally biased region" description="Polar residues" evidence="1">
    <location>
        <begin position="632"/>
        <end position="644"/>
    </location>
</feature>
<evidence type="ECO:0000256" key="2">
    <source>
        <dbReference type="SAM" id="Phobius"/>
    </source>
</evidence>
<feature type="compositionally biased region" description="Polar residues" evidence="1">
    <location>
        <begin position="207"/>
        <end position="224"/>
    </location>
</feature>
<feature type="region of interest" description="Disordered" evidence="1">
    <location>
        <begin position="1357"/>
        <end position="1379"/>
    </location>
</feature>
<dbReference type="InParanoid" id="B7FRJ4"/>
<feature type="compositionally biased region" description="Polar residues" evidence="1">
    <location>
        <begin position="1366"/>
        <end position="1379"/>
    </location>
</feature>
<name>B7FRJ4_PHATC</name>
<dbReference type="EMBL" id="CM000605">
    <property type="protein sequence ID" value="EEC51019.1"/>
    <property type="molecule type" value="Genomic_DNA"/>
</dbReference>
<feature type="compositionally biased region" description="Basic residues" evidence="1">
    <location>
        <begin position="755"/>
        <end position="776"/>
    </location>
</feature>
<feature type="compositionally biased region" description="Basic and acidic residues" evidence="1">
    <location>
        <begin position="734"/>
        <end position="754"/>
    </location>
</feature>
<feature type="transmembrane region" description="Helical" evidence="2">
    <location>
        <begin position="935"/>
        <end position="956"/>
    </location>
</feature>
<organism evidence="3 4">
    <name type="scientific">Phaeodactylum tricornutum (strain CCAP 1055/1)</name>
    <dbReference type="NCBI Taxonomy" id="556484"/>
    <lineage>
        <taxon>Eukaryota</taxon>
        <taxon>Sar</taxon>
        <taxon>Stramenopiles</taxon>
        <taxon>Ochrophyta</taxon>
        <taxon>Bacillariophyta</taxon>
        <taxon>Bacillariophyceae</taxon>
        <taxon>Bacillariophycidae</taxon>
        <taxon>Naviculales</taxon>
        <taxon>Phaeodactylaceae</taxon>
        <taxon>Phaeodactylum</taxon>
    </lineage>
</organism>
<feature type="transmembrane region" description="Helical" evidence="2">
    <location>
        <begin position="861"/>
        <end position="888"/>
    </location>
</feature>
<keyword evidence="2" id="KW-1133">Transmembrane helix</keyword>
<feature type="transmembrane region" description="Helical" evidence="2">
    <location>
        <begin position="1195"/>
        <end position="1214"/>
    </location>
</feature>
<feature type="region of interest" description="Disordered" evidence="1">
    <location>
        <begin position="549"/>
        <end position="793"/>
    </location>
</feature>
<dbReference type="KEGG" id="pti:PHATRDRAFT_42513"/>
<protein>
    <submittedName>
        <fullName evidence="3">Uncharacterized protein</fullName>
    </submittedName>
</protein>
<feature type="transmembrane region" description="Helical" evidence="2">
    <location>
        <begin position="990"/>
        <end position="1013"/>
    </location>
</feature>
<feature type="compositionally biased region" description="Polar residues" evidence="1">
    <location>
        <begin position="461"/>
        <end position="479"/>
    </location>
</feature>
<dbReference type="GeneID" id="7196063"/>
<gene>
    <name evidence="3" type="ORF">PHATRDRAFT_42513</name>
</gene>
<feature type="compositionally biased region" description="Low complexity" evidence="1">
    <location>
        <begin position="271"/>
        <end position="286"/>
    </location>
</feature>
<evidence type="ECO:0000313" key="4">
    <source>
        <dbReference type="Proteomes" id="UP000000759"/>
    </source>
</evidence>
<keyword evidence="2" id="KW-0812">Transmembrane</keyword>
<feature type="compositionally biased region" description="Pro residues" evidence="1">
    <location>
        <begin position="497"/>
        <end position="511"/>
    </location>
</feature>
<sequence length="1379" mass="153523">MSTNRSIRDGSPNVANDHPGDTERRKSPISTPAASPCHDETDDAPVATLDTAPEFDGGTNESWMSPVLETPRARAYSSEERGAISASVGRPPLIVTTLADTDNTSVTEGTAPVSPATSTIPVHRRVDSSDANSLPSLSGPIQPAHPFFSPSFFEESDASDGSIVFQPPTPQRDTSNPDSLRFTGPQHVRRDSRGRDGRDRFPSFDSLGSSGSIRIVPPSNSSQIMRGKEKFSASSNSLPANPAPVIPSLPTIGQLPYHERRKLMAQRAKDQQQQLQLQQQQLQLQQHRPHIPPNLAPMPLPAPTLQHLPHQQQHQNLPQITPHTKEVASPYGQNVSFPPHQPQHPLPQAHPHHYIQNLPSGYAPHAGIPLRASHGPPPPPLYAYPVPQVPLGPYPPPPLQQYYGHLPPPPSQQQQLQSLWTRNNPLQTADKVASDPRQQQHLYRTSGNHHQIPLPPRGGSHSRNNSSTIGLSSNMSSSDGDVERKPSARVRPEIAPAQPPLPPPPPPPGLPPNYAHMRTDSSGSLSSLGSFDRPAKIEPRKASFLEKLNPWSPKVPNVNDYHRKNQQFLRRASVERGKLWSTSPQTPAGRRKPSVSTEGPPPTRGSHKRLNSIDGDDWEERPESLDTVPYGSKQNSADPSDQLTVSSDVNSSEDNDVDSLDSPQFYGHGSRRGYDGGAEPNERSNLLPPPGLNTSEYYDKSNASESRAGLSSESSQRRQSRRTNWPNEFQSASTERRGNTTGAKEMEYLTEKERRKLNRKKKKKKKKHERHSRKARVQSGSSEEESSSSVSASSASSHEYQRWMKKRARMLEKERSRLIKQWRAEAFAEERSTQQHSRWYRRFSRYQKEQFGEWVSQLFRFFIWLESFVANLPLTIGAIALAVANLGVDWFKFAEENMDSCEPVHFHSSQCTFPEFPGCFYCDTSARMYKVALNFHFACSIIAGVIASTFIAKLILARRVVFDELSSPTTATPAGLLCMTLNVVFAGRGLIGQVVVSLAGFIHLCLAIWFIYMALAYRIMPEPSWFPNTVSIGLSAVKIWLYYPMAGHFLMAISLSLNFFFFPISLIRVAMNRKISATVGWMQMSAPNISLYAMTLMAQPSFKEEHPDINRFQVVHRMVYLPCMHFFFGLCIVGMLASVHSLLVRWTEFRKIPFSPAHAAFCVPTLSHANAIQAYRAAVNSFSKVPVGSPFRSFLYVYWVFVLIAGTFLTLWIATKFMWSLPGWTHIDTAGEMEPPAPYETAMTSSNLITTGESLVQPFISPAILQANETGALVVSRDQYGAQVYRRTRMVTALGFEPIMNQLQMDVERELLLDWVGKNPPRRRHRTLSVPGIDFTYGATGAFGAGNAGVYGMDEGTGSPWFSRPRANTSSPNVSHRYT</sequence>
<dbReference type="Gene3D" id="1.50.10.150">
    <property type="entry name" value="Voltage-dependent anion channel"/>
    <property type="match status" value="1"/>
</dbReference>
<feature type="transmembrane region" description="Helical" evidence="2">
    <location>
        <begin position="1119"/>
        <end position="1144"/>
    </location>
</feature>
<reference evidence="4" key="2">
    <citation type="submission" date="2008-08" db="EMBL/GenBank/DDBJ databases">
        <authorList>
            <consortium name="Diatom Consortium"/>
            <person name="Grigoriev I."/>
            <person name="Grimwood J."/>
            <person name="Kuo A."/>
            <person name="Otillar R.P."/>
            <person name="Salamov A."/>
            <person name="Detter J.C."/>
            <person name="Lindquist E."/>
            <person name="Shapiro H."/>
            <person name="Lucas S."/>
            <person name="Glavina del Rio T."/>
            <person name="Pitluck S."/>
            <person name="Rokhsar D."/>
            <person name="Bowler C."/>
        </authorList>
    </citation>
    <scope>GENOME REANNOTATION</scope>
    <source>
        <strain evidence="4">CCAP 1055/1</strain>
    </source>
</reference>
<feature type="region of interest" description="Disordered" evidence="1">
    <location>
        <begin position="392"/>
        <end position="417"/>
    </location>
</feature>